<evidence type="ECO:0000259" key="1">
    <source>
        <dbReference type="Pfam" id="PF00561"/>
    </source>
</evidence>
<dbReference type="InterPro" id="IPR029058">
    <property type="entry name" value="AB_hydrolase_fold"/>
</dbReference>
<reference evidence="3" key="1">
    <citation type="journal article" date="2019" name="Int. J. Syst. Evol. Microbiol.">
        <title>The Global Catalogue of Microorganisms (GCM) 10K type strain sequencing project: providing services to taxonomists for standard genome sequencing and annotation.</title>
        <authorList>
            <consortium name="The Broad Institute Genomics Platform"/>
            <consortium name="The Broad Institute Genome Sequencing Center for Infectious Disease"/>
            <person name="Wu L."/>
            <person name="Ma J."/>
        </authorList>
    </citation>
    <scope>NUCLEOTIDE SEQUENCE [LARGE SCALE GENOMIC DNA]</scope>
    <source>
        <strain evidence="3">CGMCC 1.15341</strain>
    </source>
</reference>
<name>A0ABQ1KN74_9GAMM</name>
<dbReference type="Proteomes" id="UP000629025">
    <property type="component" value="Unassembled WGS sequence"/>
</dbReference>
<sequence>MKALQYTVEQRTLNLPDQQVVYRLYKHAGVQSGRRLVLVHGAGVGGRDTWEMLQSFLTQWGEVLVPDMRGTGDTRYPDGREHEFTVQQLVADLTALVDHLGWWRFDLGGYSLGGMVCMLFKQQHNDRVGKQYLLESAALDRPDWQTTVALRERFSDAAVHLRTDNREAGIRQFLDTISPNRRITEQTERLTIARLGYRPEGFANALDAVTKGIRNLDREAILAAQGDVSSFIGGQSVELMHQLHMHLADGMPNWHYFHVAGTDHSLPFQKPRQIARIMNDELQRYMTQHDQSAQT</sequence>
<dbReference type="InterPro" id="IPR000073">
    <property type="entry name" value="AB_hydrolase_1"/>
</dbReference>
<evidence type="ECO:0000313" key="3">
    <source>
        <dbReference type="Proteomes" id="UP000629025"/>
    </source>
</evidence>
<comment type="caution">
    <text evidence="2">The sequence shown here is derived from an EMBL/GenBank/DDBJ whole genome shotgun (WGS) entry which is preliminary data.</text>
</comment>
<protein>
    <submittedName>
        <fullName evidence="2">2-succinyl-6-hydroxy-2,4-cyclohexadiene-1-carboxylate synthase</fullName>
    </submittedName>
</protein>
<dbReference type="EMBL" id="BMIJ01000006">
    <property type="protein sequence ID" value="GGC03067.1"/>
    <property type="molecule type" value="Genomic_DNA"/>
</dbReference>
<dbReference type="PANTHER" id="PTHR43798">
    <property type="entry name" value="MONOACYLGLYCEROL LIPASE"/>
    <property type="match status" value="1"/>
</dbReference>
<gene>
    <name evidence="2" type="primary">menH</name>
    <name evidence="2" type="ORF">GCM10011352_31640</name>
</gene>
<evidence type="ECO:0000313" key="2">
    <source>
        <dbReference type="EMBL" id="GGC03067.1"/>
    </source>
</evidence>
<dbReference type="Gene3D" id="3.40.50.1820">
    <property type="entry name" value="alpha/beta hydrolase"/>
    <property type="match status" value="1"/>
</dbReference>
<proteinExistence type="predicted"/>
<dbReference type="Pfam" id="PF00561">
    <property type="entry name" value="Abhydrolase_1"/>
    <property type="match status" value="1"/>
</dbReference>
<feature type="domain" description="AB hydrolase-1" evidence="1">
    <location>
        <begin position="36"/>
        <end position="139"/>
    </location>
</feature>
<organism evidence="2 3">
    <name type="scientific">Marinobacterium zhoushanense</name>
    <dbReference type="NCBI Taxonomy" id="1679163"/>
    <lineage>
        <taxon>Bacteria</taxon>
        <taxon>Pseudomonadati</taxon>
        <taxon>Pseudomonadota</taxon>
        <taxon>Gammaproteobacteria</taxon>
        <taxon>Oceanospirillales</taxon>
        <taxon>Oceanospirillaceae</taxon>
        <taxon>Marinobacterium</taxon>
    </lineage>
</organism>
<dbReference type="SUPFAM" id="SSF53474">
    <property type="entry name" value="alpha/beta-Hydrolases"/>
    <property type="match status" value="1"/>
</dbReference>
<dbReference type="PANTHER" id="PTHR43798:SF33">
    <property type="entry name" value="HYDROLASE, PUTATIVE (AFU_ORTHOLOGUE AFUA_2G14860)-RELATED"/>
    <property type="match status" value="1"/>
</dbReference>
<dbReference type="RefSeq" id="WP_188750056.1">
    <property type="nucleotide sequence ID" value="NZ_BMIJ01000006.1"/>
</dbReference>
<dbReference type="InterPro" id="IPR050266">
    <property type="entry name" value="AB_hydrolase_sf"/>
</dbReference>
<keyword evidence="3" id="KW-1185">Reference proteome</keyword>
<accession>A0ABQ1KN74</accession>